<proteinExistence type="predicted"/>
<evidence type="ECO:0000313" key="2">
    <source>
        <dbReference type="EMBL" id="OEH82986.1"/>
    </source>
</evidence>
<feature type="transmembrane region" description="Helical" evidence="1">
    <location>
        <begin position="64"/>
        <end position="83"/>
    </location>
</feature>
<evidence type="ECO:0000313" key="3">
    <source>
        <dbReference type="Proteomes" id="UP000095256"/>
    </source>
</evidence>
<protein>
    <submittedName>
        <fullName evidence="2">Uncharacterized protein</fullName>
    </submittedName>
</protein>
<keyword evidence="3" id="KW-1185">Reference proteome</keyword>
<keyword evidence="1" id="KW-0472">Membrane</keyword>
<organism evidence="2 3">
    <name type="scientific">Enterococcus rivorum</name>
    <dbReference type="NCBI Taxonomy" id="762845"/>
    <lineage>
        <taxon>Bacteria</taxon>
        <taxon>Bacillati</taxon>
        <taxon>Bacillota</taxon>
        <taxon>Bacilli</taxon>
        <taxon>Lactobacillales</taxon>
        <taxon>Enterococcaceae</taxon>
        <taxon>Enterococcus</taxon>
    </lineage>
</organism>
<dbReference type="RefSeq" id="WP_069697941.1">
    <property type="nucleotide sequence ID" value="NZ_JAGGMA010000002.1"/>
</dbReference>
<evidence type="ECO:0000256" key="1">
    <source>
        <dbReference type="SAM" id="Phobius"/>
    </source>
</evidence>
<keyword evidence="1" id="KW-1133">Transmembrane helix</keyword>
<accession>A0A1E5KYN5</accession>
<comment type="caution">
    <text evidence="2">The sequence shown here is derived from an EMBL/GenBank/DDBJ whole genome shotgun (WGS) entry which is preliminary data.</text>
</comment>
<keyword evidence="1" id="KW-0812">Transmembrane</keyword>
<dbReference type="AlphaFoldDB" id="A0A1E5KYN5"/>
<dbReference type="Proteomes" id="UP000095256">
    <property type="component" value="Unassembled WGS sequence"/>
</dbReference>
<sequence>MSGYPFLIFVIYGLLFTGILLLTAFLAKVTGGLFWSRTLKDYWEDLNSPYYQQEQEIGSNYSHLILKYVPPFFIAFLIIFVWFNR</sequence>
<gene>
    <name evidence="2" type="ORF">BCR26_01560</name>
</gene>
<dbReference type="OrthoDB" id="2195008at2"/>
<dbReference type="EMBL" id="MIEK01000012">
    <property type="protein sequence ID" value="OEH82986.1"/>
    <property type="molecule type" value="Genomic_DNA"/>
</dbReference>
<reference evidence="2 3" key="1">
    <citation type="submission" date="2016-09" db="EMBL/GenBank/DDBJ databases">
        <authorList>
            <person name="Capua I."/>
            <person name="De Benedictis P."/>
            <person name="Joannis T."/>
            <person name="Lombin L.H."/>
            <person name="Cattoli G."/>
        </authorList>
    </citation>
    <scope>NUCLEOTIDE SEQUENCE [LARGE SCALE GENOMIC DNA]</scope>
    <source>
        <strain evidence="2 3">LMG 25899</strain>
    </source>
</reference>
<dbReference type="STRING" id="762845.BCR26_01560"/>
<name>A0A1E5KYN5_9ENTE</name>
<feature type="transmembrane region" description="Helical" evidence="1">
    <location>
        <begin position="6"/>
        <end position="27"/>
    </location>
</feature>